<dbReference type="InterPro" id="IPR001763">
    <property type="entry name" value="Rhodanese-like_dom"/>
</dbReference>
<dbReference type="Gene3D" id="3.40.250.10">
    <property type="entry name" value="Rhodanese-like domain"/>
    <property type="match status" value="1"/>
</dbReference>
<dbReference type="AlphaFoldDB" id="A0A2D2CWT5"/>
<dbReference type="SUPFAM" id="SSF52821">
    <property type="entry name" value="Rhodanese/Cell cycle control phosphatase"/>
    <property type="match status" value="1"/>
</dbReference>
<keyword evidence="6" id="KW-1185">Reference proteome</keyword>
<dbReference type="InterPro" id="IPR023695">
    <property type="entry name" value="Thiosulf_sulfurTrfase"/>
</dbReference>
<dbReference type="RefSeq" id="WP_003613101.1">
    <property type="nucleotide sequence ID" value="NZ_ADVE02000001.1"/>
</dbReference>
<evidence type="ECO:0000313" key="5">
    <source>
        <dbReference type="EMBL" id="ATQ67207.1"/>
    </source>
</evidence>
<gene>
    <name evidence="5" type="ORF">CQW49_04335</name>
</gene>
<dbReference type="KEGG" id="mtw:CQW49_04335"/>
<dbReference type="Gene3D" id="1.25.40.20">
    <property type="entry name" value="Ankyrin repeat-containing domain"/>
    <property type="match status" value="1"/>
</dbReference>
<dbReference type="CDD" id="cd01444">
    <property type="entry name" value="GlpE_ST"/>
    <property type="match status" value="1"/>
</dbReference>
<dbReference type="SMART" id="SM00248">
    <property type="entry name" value="ANK"/>
    <property type="match status" value="3"/>
</dbReference>
<accession>A0A2D2CWT5</accession>
<dbReference type="Proteomes" id="UP000230709">
    <property type="component" value="Chromosome"/>
</dbReference>
<proteinExistence type="predicted"/>
<dbReference type="InterPro" id="IPR036770">
    <property type="entry name" value="Ankyrin_rpt-contain_sf"/>
</dbReference>
<dbReference type="PROSITE" id="PS50088">
    <property type="entry name" value="ANK_REPEAT"/>
    <property type="match status" value="2"/>
</dbReference>
<name>A0A2D2CWT5_METT3</name>
<dbReference type="EMBL" id="CP023737">
    <property type="protein sequence ID" value="ATQ67207.1"/>
    <property type="molecule type" value="Genomic_DNA"/>
</dbReference>
<evidence type="ECO:0000256" key="2">
    <source>
        <dbReference type="ARBA" id="ARBA00023043"/>
    </source>
</evidence>
<protein>
    <recommendedName>
        <fullName evidence="4">Rhodanese domain-containing protein</fullName>
    </recommendedName>
</protein>
<sequence>MTEGQGFRRIDVAAARAVLSAGDALVLDVRDPASYARGHIAGAENASQEDLSFYLFETPKETPVVVCCYHGNSSQAYAKVFADMGFAQVYSLDGGYEAWAAAERAAATAAPALGAALSAFLVENGFPPGDVNAKDKTGATALMAAARLAPPELVKELLAAGADLHAINADGNQALWLACVGENVDNIRLLVEAGIDIGHVNLTGATALMFAASSGRAKAVAALLAAGADPAQETDLGLSALEMAATEECLTLMRAAARAKRG</sequence>
<keyword evidence="2 3" id="KW-0040">ANK repeat</keyword>
<evidence type="ECO:0000313" key="6">
    <source>
        <dbReference type="Proteomes" id="UP000230709"/>
    </source>
</evidence>
<evidence type="ECO:0000259" key="4">
    <source>
        <dbReference type="PROSITE" id="PS50206"/>
    </source>
</evidence>
<feature type="repeat" description="ANK" evidence="3">
    <location>
        <begin position="203"/>
        <end position="235"/>
    </location>
</feature>
<feature type="domain" description="Rhodanese" evidence="4">
    <location>
        <begin position="20"/>
        <end position="108"/>
    </location>
</feature>
<dbReference type="Pfam" id="PF12796">
    <property type="entry name" value="Ank_2"/>
    <property type="match status" value="1"/>
</dbReference>
<reference evidence="6" key="1">
    <citation type="submission" date="2017-10" db="EMBL/GenBank/DDBJ databases">
        <title>Completed PacBio SMRT sequence of Methylosinus trichosporium OB3b reveals presence of a third large plasmid.</title>
        <authorList>
            <person name="Charles T.C."/>
            <person name="Lynch M.D.J."/>
            <person name="Heil J.R."/>
            <person name="Cheng J."/>
        </authorList>
    </citation>
    <scope>NUCLEOTIDE SEQUENCE [LARGE SCALE GENOMIC DNA]</scope>
    <source>
        <strain evidence="6">OB3b</strain>
    </source>
</reference>
<feature type="repeat" description="ANK" evidence="3">
    <location>
        <begin position="137"/>
        <end position="169"/>
    </location>
</feature>
<dbReference type="PANTHER" id="PTHR24166:SF48">
    <property type="entry name" value="PROTEIN VAPYRIN"/>
    <property type="match status" value="1"/>
</dbReference>
<keyword evidence="1" id="KW-0677">Repeat</keyword>
<dbReference type="PROSITE" id="PS50297">
    <property type="entry name" value="ANK_REP_REGION"/>
    <property type="match status" value="2"/>
</dbReference>
<dbReference type="GO" id="GO:0005737">
    <property type="term" value="C:cytoplasm"/>
    <property type="evidence" value="ECO:0007669"/>
    <property type="project" value="InterPro"/>
</dbReference>
<dbReference type="GO" id="GO:0004792">
    <property type="term" value="F:thiosulfate-cyanide sulfurtransferase activity"/>
    <property type="evidence" value="ECO:0007669"/>
    <property type="project" value="InterPro"/>
</dbReference>
<dbReference type="InterPro" id="IPR050889">
    <property type="entry name" value="Dendritic_Spine_Reg/Scaffold"/>
</dbReference>
<dbReference type="SUPFAM" id="SSF48403">
    <property type="entry name" value="Ankyrin repeat"/>
    <property type="match status" value="1"/>
</dbReference>
<dbReference type="SMART" id="SM00450">
    <property type="entry name" value="RHOD"/>
    <property type="match status" value="1"/>
</dbReference>
<dbReference type="InterPro" id="IPR002110">
    <property type="entry name" value="Ankyrin_rpt"/>
</dbReference>
<dbReference type="InterPro" id="IPR036873">
    <property type="entry name" value="Rhodanese-like_dom_sf"/>
</dbReference>
<evidence type="ECO:0000256" key="1">
    <source>
        <dbReference type="ARBA" id="ARBA00022737"/>
    </source>
</evidence>
<dbReference type="Pfam" id="PF00581">
    <property type="entry name" value="Rhodanese"/>
    <property type="match status" value="1"/>
</dbReference>
<dbReference type="PROSITE" id="PS50206">
    <property type="entry name" value="RHODANESE_3"/>
    <property type="match status" value="1"/>
</dbReference>
<dbReference type="STRING" id="595536.GCA_000178815_04295"/>
<organism evidence="5 6">
    <name type="scientific">Methylosinus trichosporium (strain ATCC 35070 / NCIMB 11131 / UNIQEM 75 / OB3b)</name>
    <dbReference type="NCBI Taxonomy" id="595536"/>
    <lineage>
        <taxon>Bacteria</taxon>
        <taxon>Pseudomonadati</taxon>
        <taxon>Pseudomonadota</taxon>
        <taxon>Alphaproteobacteria</taxon>
        <taxon>Hyphomicrobiales</taxon>
        <taxon>Methylocystaceae</taxon>
        <taxon>Methylosinus</taxon>
    </lineage>
</organism>
<dbReference type="PANTHER" id="PTHR24166">
    <property type="entry name" value="ROLLING PEBBLES, ISOFORM B"/>
    <property type="match status" value="1"/>
</dbReference>
<evidence type="ECO:0000256" key="3">
    <source>
        <dbReference type="PROSITE-ProRule" id="PRU00023"/>
    </source>
</evidence>